<evidence type="ECO:0000256" key="3">
    <source>
        <dbReference type="ARBA" id="ARBA00022475"/>
    </source>
</evidence>
<accession>A0A9J6CCT9</accession>
<protein>
    <recommendedName>
        <fullName evidence="8">Gustatory receptor</fullName>
    </recommendedName>
</protein>
<feature type="transmembrane region" description="Helical" evidence="9">
    <location>
        <begin position="184"/>
        <end position="207"/>
    </location>
</feature>
<dbReference type="Pfam" id="PF06151">
    <property type="entry name" value="Trehalose_recp"/>
    <property type="match status" value="1"/>
</dbReference>
<feature type="transmembrane region" description="Helical" evidence="9">
    <location>
        <begin position="344"/>
        <end position="363"/>
    </location>
</feature>
<evidence type="ECO:0000256" key="8">
    <source>
        <dbReference type="PIRNR" id="PIRNR038981"/>
    </source>
</evidence>
<dbReference type="Proteomes" id="UP001107558">
    <property type="component" value="Chromosome 1"/>
</dbReference>
<dbReference type="PIRSF" id="PIRSF038981">
    <property type="entry name" value="GRP"/>
    <property type="match status" value="1"/>
</dbReference>
<evidence type="ECO:0000256" key="6">
    <source>
        <dbReference type="ARBA" id="ARBA00023136"/>
    </source>
</evidence>
<keyword evidence="8" id="KW-0807">Transducer</keyword>
<dbReference type="PANTHER" id="PTHR21421:SF29">
    <property type="entry name" value="GUSTATORY RECEPTOR 5A FOR TREHALOSE-RELATED"/>
    <property type="match status" value="1"/>
</dbReference>
<keyword evidence="6 9" id="KW-0472">Membrane</keyword>
<dbReference type="GO" id="GO:0005886">
    <property type="term" value="C:plasma membrane"/>
    <property type="evidence" value="ECO:0007669"/>
    <property type="project" value="UniProtKB-SubCell"/>
</dbReference>
<keyword evidence="11" id="KW-1185">Reference proteome</keyword>
<dbReference type="GO" id="GO:0007165">
    <property type="term" value="P:signal transduction"/>
    <property type="evidence" value="ECO:0007669"/>
    <property type="project" value="UniProtKB-KW"/>
</dbReference>
<evidence type="ECO:0000256" key="9">
    <source>
        <dbReference type="SAM" id="Phobius"/>
    </source>
</evidence>
<feature type="transmembrane region" description="Helical" evidence="9">
    <location>
        <begin position="313"/>
        <end position="332"/>
    </location>
</feature>
<comment type="caution">
    <text evidence="10">The sequence shown here is derived from an EMBL/GenBank/DDBJ whole genome shotgun (WGS) entry which is preliminary data.</text>
</comment>
<comment type="similarity">
    <text evidence="2">Belongs to the insect chemoreceptor superfamily. Gustatory receptor (GR) family. Gr5a subfamily.</text>
</comment>
<evidence type="ECO:0000256" key="5">
    <source>
        <dbReference type="ARBA" id="ARBA00022989"/>
    </source>
</evidence>
<keyword evidence="5 9" id="KW-1133">Transmembrane helix</keyword>
<keyword evidence="4 9" id="KW-0812">Transmembrane</keyword>
<dbReference type="EMBL" id="JADBJN010000001">
    <property type="protein sequence ID" value="KAG5679791.1"/>
    <property type="molecule type" value="Genomic_DNA"/>
</dbReference>
<dbReference type="AlphaFoldDB" id="A0A9J6CCT9"/>
<feature type="transmembrane region" description="Helical" evidence="9">
    <location>
        <begin position="64"/>
        <end position="81"/>
    </location>
</feature>
<dbReference type="OrthoDB" id="5800391at2759"/>
<comment type="function">
    <text evidence="8">Plays a role in the sugar gustatory response.</text>
</comment>
<feature type="transmembrane region" description="Helical" evidence="9">
    <location>
        <begin position="227"/>
        <end position="244"/>
    </location>
</feature>
<dbReference type="PANTHER" id="PTHR21421">
    <property type="entry name" value="GUSTATORY RECEPTOR"/>
    <property type="match status" value="1"/>
</dbReference>
<proteinExistence type="inferred from homology"/>
<evidence type="ECO:0000313" key="10">
    <source>
        <dbReference type="EMBL" id="KAG5679791.1"/>
    </source>
</evidence>
<feature type="transmembrane region" description="Helical" evidence="9">
    <location>
        <begin position="96"/>
        <end position="118"/>
    </location>
</feature>
<evidence type="ECO:0000256" key="7">
    <source>
        <dbReference type="ARBA" id="ARBA00023170"/>
    </source>
</evidence>
<dbReference type="GO" id="GO:0033041">
    <property type="term" value="F:sweet taste receptor activity"/>
    <property type="evidence" value="ECO:0007669"/>
    <property type="project" value="TreeGrafter"/>
</dbReference>
<evidence type="ECO:0000256" key="1">
    <source>
        <dbReference type="ARBA" id="ARBA00004651"/>
    </source>
</evidence>
<keyword evidence="7 8" id="KW-0675">Receptor</keyword>
<sequence length="453" mass="52869">MKIKKQFCAKANVFKRKKKVHISSALPVAVKVRGWRFDDNVKNLQQKAATESLDESFHNAIKPVLVIAQFFGILPVVNITAKHPQALKFTWKSIRFIYALFVTISCGLMSILTCYWTFNKHVEFGKMVQLEFYMVNFLSFICLLVLAKSWPELMMLFHEVEKKLPPLRTKSEKQNLRIRIRSTAVIILTLSLIEHLLSLVSAVALVFDCPRINNTMKAYYVKSFPQIFNYFPYSVAFSIYIKFIHVTSTFIWTFTDLFIMMISCGLSEKFKLINERMLEEKGKFNPPEYYSDYRRYYRSACDLVAIIDDKISIITILSVSNNLFFICVQLLNSMERMTSFYHSAYFWFSLIYLIIRTLAVSLYSAEINDESKRPVEVFRAIPKESWCLEIRRFSEEVNFDVVALSGKKFFFLTRSLVLSVAGTIITYELVLIQFKTNDNISDYDPCWSNVTIF</sequence>
<organism evidence="10 11">
    <name type="scientific">Polypedilum vanderplanki</name>
    <name type="common">Sleeping chironomid midge</name>
    <dbReference type="NCBI Taxonomy" id="319348"/>
    <lineage>
        <taxon>Eukaryota</taxon>
        <taxon>Metazoa</taxon>
        <taxon>Ecdysozoa</taxon>
        <taxon>Arthropoda</taxon>
        <taxon>Hexapoda</taxon>
        <taxon>Insecta</taxon>
        <taxon>Pterygota</taxon>
        <taxon>Neoptera</taxon>
        <taxon>Endopterygota</taxon>
        <taxon>Diptera</taxon>
        <taxon>Nematocera</taxon>
        <taxon>Chironomoidea</taxon>
        <taxon>Chironomidae</taxon>
        <taxon>Chironominae</taxon>
        <taxon>Polypedilum</taxon>
        <taxon>Polypedilum</taxon>
    </lineage>
</organism>
<evidence type="ECO:0000256" key="4">
    <source>
        <dbReference type="ARBA" id="ARBA00022692"/>
    </source>
</evidence>
<feature type="transmembrane region" description="Helical" evidence="9">
    <location>
        <begin position="130"/>
        <end position="147"/>
    </location>
</feature>
<dbReference type="InterPro" id="IPR009318">
    <property type="entry name" value="Gustatory_rcpt"/>
</dbReference>
<evidence type="ECO:0000256" key="2">
    <source>
        <dbReference type="ARBA" id="ARBA00005327"/>
    </source>
</evidence>
<gene>
    <name evidence="10" type="ORF">PVAND_009329</name>
</gene>
<evidence type="ECO:0000313" key="11">
    <source>
        <dbReference type="Proteomes" id="UP001107558"/>
    </source>
</evidence>
<name>A0A9J6CCT9_POLVA</name>
<comment type="subcellular location">
    <subcellularLocation>
        <location evidence="1">Cell membrane</location>
        <topology evidence="1">Multi-pass membrane protein</topology>
    </subcellularLocation>
</comment>
<keyword evidence="3" id="KW-1003">Cell membrane</keyword>
<feature type="transmembrane region" description="Helical" evidence="9">
    <location>
        <begin position="416"/>
        <end position="434"/>
    </location>
</feature>
<reference evidence="10" key="1">
    <citation type="submission" date="2021-03" db="EMBL/GenBank/DDBJ databases">
        <title>Chromosome level genome of the anhydrobiotic midge Polypedilum vanderplanki.</title>
        <authorList>
            <person name="Yoshida Y."/>
            <person name="Kikawada T."/>
            <person name="Gusev O."/>
        </authorList>
    </citation>
    <scope>NUCLEOTIDE SEQUENCE</scope>
    <source>
        <strain evidence="10">NIAS01</strain>
        <tissue evidence="10">Whole body or cell culture</tissue>
    </source>
</reference>